<gene>
    <name evidence="1" type="ORF">Me_995_000262</name>
</gene>
<dbReference type="Proteomes" id="UP001213039">
    <property type="component" value="Chromosome"/>
</dbReference>
<keyword evidence="1" id="KW-0067">ATP-binding</keyword>
<keyword evidence="1" id="KW-0547">Nucleotide-binding</keyword>
<sequence length="388" mass="44458">MNMIAILKDLILTKNKKEILNIKELKIPENKIVSIVGPSGAGKTSLLNLIAKLDKPTSGELNVLGDLKTHEMGYILQDNLIYEETTVSNNIYLSAKNSFKWRKQARGQTLSNFIATNNISNKWIDKKLNEYLNNEKENKEAILFANLFSLVLFVSLKNKVAMQFIKTIRLKNIFQKDLNNIANKMQISDILNNKAKNISGGQKQRVLIAKAIIKKANLILMDEPFSALDIKIKEKAIDWIIKIKNDFNLSIILITHDQYDALKLSDYILVLNSGKLEQFDTKENILNKPKNYFVANFFSNPSLNFWNKNDSYIEYLRPIDVKLNSSDIVQEYKVVAKENLGNLILYTVKNHEGKIIKSLSIDSQLNIGDYVTLNVENEKILRFENEQN</sequence>
<protein>
    <submittedName>
        <fullName evidence="1">ABC transporter ATP-binding protein</fullName>
    </submittedName>
</protein>
<organism evidence="1 2">
    <name type="scientific">Mycoplasmopsis edwardii</name>
    <dbReference type="NCBI Taxonomy" id="53558"/>
    <lineage>
        <taxon>Bacteria</taxon>
        <taxon>Bacillati</taxon>
        <taxon>Mycoplasmatota</taxon>
        <taxon>Mycoplasmoidales</taxon>
        <taxon>Metamycoplasmataceae</taxon>
        <taxon>Mycoplasmopsis</taxon>
    </lineage>
</organism>
<reference evidence="1" key="1">
    <citation type="submission" date="2022-12" db="EMBL/GenBank/DDBJ databases">
        <authorList>
            <consortium name="Asia Pacific Centre for Animal Health"/>
            <person name="Klose S.M."/>
            <person name="Legione A.R."/>
            <person name="Monotti I."/>
            <person name="Bushell R."/>
            <person name="Marenda M.S."/>
            <person name="Sugiyama T."/>
            <person name="Browning G.F."/>
            <person name="Vaz P.K."/>
        </authorList>
    </citation>
    <scope>NUCLEOTIDE SEQUENCE</scope>
    <source>
        <strain evidence="1">Felid995</strain>
    </source>
</reference>
<name>A0ACD4PI27_9BACT</name>
<keyword evidence="2" id="KW-1185">Reference proteome</keyword>
<evidence type="ECO:0000313" key="1">
    <source>
        <dbReference type="EMBL" id="WBP84283.1"/>
    </source>
</evidence>
<dbReference type="EMBL" id="CP114370">
    <property type="protein sequence ID" value="WBP84283.1"/>
    <property type="molecule type" value="Genomic_DNA"/>
</dbReference>
<proteinExistence type="predicted"/>
<accession>A0ACD4PI27</accession>
<evidence type="ECO:0000313" key="2">
    <source>
        <dbReference type="Proteomes" id="UP001213039"/>
    </source>
</evidence>